<dbReference type="Gene3D" id="1.25.40.10">
    <property type="entry name" value="Tetratricopeptide repeat domain"/>
    <property type="match status" value="1"/>
</dbReference>
<dbReference type="Proteomes" id="UP000595254">
    <property type="component" value="Chromosome"/>
</dbReference>
<accession>A0A974NLI4</accession>
<dbReference type="RefSeq" id="WP_081704836.1">
    <property type="nucleotide sequence ID" value="NZ_CP068053.1"/>
</dbReference>
<protein>
    <submittedName>
        <fullName evidence="10">Rhomboid family intramembrane serine protease</fullName>
    </submittedName>
</protein>
<evidence type="ECO:0000256" key="5">
    <source>
        <dbReference type="ARBA" id="ARBA00022989"/>
    </source>
</evidence>
<dbReference type="GO" id="GO:0016020">
    <property type="term" value="C:membrane"/>
    <property type="evidence" value="ECO:0007669"/>
    <property type="project" value="UniProtKB-SubCell"/>
</dbReference>
<dbReference type="KEGG" id="ppsr:I6J18_20625"/>
<dbReference type="SUPFAM" id="SSF144091">
    <property type="entry name" value="Rhomboid-like"/>
    <property type="match status" value="1"/>
</dbReference>
<feature type="transmembrane region" description="Helical" evidence="8">
    <location>
        <begin position="185"/>
        <end position="203"/>
    </location>
</feature>
<evidence type="ECO:0000256" key="8">
    <source>
        <dbReference type="SAM" id="Phobius"/>
    </source>
</evidence>
<evidence type="ECO:0000313" key="10">
    <source>
        <dbReference type="EMBL" id="QQS99957.1"/>
    </source>
</evidence>
<proteinExistence type="inferred from homology"/>
<evidence type="ECO:0000256" key="3">
    <source>
        <dbReference type="ARBA" id="ARBA00022692"/>
    </source>
</evidence>
<dbReference type="InterPro" id="IPR011990">
    <property type="entry name" value="TPR-like_helical_dom_sf"/>
</dbReference>
<feature type="transmembrane region" description="Helical" evidence="8">
    <location>
        <begin position="292"/>
        <end position="310"/>
    </location>
</feature>
<dbReference type="PROSITE" id="PS50005">
    <property type="entry name" value="TPR"/>
    <property type="match status" value="1"/>
</dbReference>
<keyword evidence="5 8" id="KW-1133">Transmembrane helix</keyword>
<feature type="repeat" description="TPR" evidence="7">
    <location>
        <begin position="468"/>
        <end position="501"/>
    </location>
</feature>
<keyword evidence="4" id="KW-0378">Hydrolase</keyword>
<keyword evidence="11" id="KW-1185">Reference proteome</keyword>
<comment type="subcellular location">
    <subcellularLocation>
        <location evidence="1">Membrane</location>
        <topology evidence="1">Multi-pass membrane protein</topology>
    </subcellularLocation>
</comment>
<evidence type="ECO:0000259" key="9">
    <source>
        <dbReference type="Pfam" id="PF01694"/>
    </source>
</evidence>
<dbReference type="Pfam" id="PF14559">
    <property type="entry name" value="TPR_19"/>
    <property type="match status" value="1"/>
</dbReference>
<evidence type="ECO:0000256" key="1">
    <source>
        <dbReference type="ARBA" id="ARBA00004141"/>
    </source>
</evidence>
<dbReference type="InterPro" id="IPR050925">
    <property type="entry name" value="Rhomboid_protease_S54"/>
</dbReference>
<dbReference type="InterPro" id="IPR035952">
    <property type="entry name" value="Rhomboid-like_sf"/>
</dbReference>
<keyword evidence="3 8" id="KW-0812">Transmembrane</keyword>
<keyword evidence="10" id="KW-0645">Protease</keyword>
<dbReference type="Pfam" id="PF01694">
    <property type="entry name" value="Rhomboid"/>
    <property type="match status" value="1"/>
</dbReference>
<dbReference type="SUPFAM" id="SSF48452">
    <property type="entry name" value="TPR-like"/>
    <property type="match status" value="1"/>
</dbReference>
<organism evidence="10 11">
    <name type="scientific">Peribacillus psychrosaccharolyticus</name>
    <name type="common">Bacillus psychrosaccharolyticus</name>
    <dbReference type="NCBI Taxonomy" id="1407"/>
    <lineage>
        <taxon>Bacteria</taxon>
        <taxon>Bacillati</taxon>
        <taxon>Bacillota</taxon>
        <taxon>Bacilli</taxon>
        <taxon>Bacillales</taxon>
        <taxon>Bacillaceae</taxon>
        <taxon>Peribacillus</taxon>
    </lineage>
</organism>
<keyword evidence="6 8" id="KW-0472">Membrane</keyword>
<dbReference type="SMART" id="SM00028">
    <property type="entry name" value="TPR"/>
    <property type="match status" value="2"/>
</dbReference>
<sequence length="514" mass="58065">MGKALGLNEDYLFWSMIKKLSAGYGYRIITLTENHQEIWLENTHEKKHPVIRLMRHDLDWASWLNRDIERTSLNGEKIRQKLYKKPLEVLNIYVTSFAPVDDYEFTRKPTINNKTTIHTFILETDAFNERIEELQQILSKSLSIELPGSGEVQAEEIDEIKQSALAESVKMAKQEQQLFQQGKPFFTYILMAIQIAVFIIMEFSGGSTNTKTLIDFGAKYTPLMLQGEWWRFFAPMVIHIGFFHLAMNTLSLYFIGAEVERIFGRTRFLLLYVFAGFAGVVASFIMSPTVSAGASGAVFGCFGALLYFGLSHPKLFMRTMGMNVVVLIVINLGYGFSVGNVDNAGHIGGLIGGFLASGVLNLPKSKQLVKQLVFAVVTVGLTFFLLHYGFSQPKASESNDQIMTVVAADYEEKGEIEKAKQMLSAYTEDFSEAPYSYFYLATIEAKAGNLEQAEVYNVKAIEQKPDFPDAHYYLAVIYLEQNKLELGLEQAEKAAELNPEDKRYQELIEKIKGL</sequence>
<dbReference type="PANTHER" id="PTHR43731">
    <property type="entry name" value="RHOMBOID PROTEASE"/>
    <property type="match status" value="1"/>
</dbReference>
<dbReference type="PANTHER" id="PTHR43731:SF14">
    <property type="entry name" value="PRESENILIN-ASSOCIATED RHOMBOID-LIKE PROTEIN, MITOCHONDRIAL"/>
    <property type="match status" value="1"/>
</dbReference>
<dbReference type="Gene3D" id="1.20.1540.10">
    <property type="entry name" value="Rhomboid-like"/>
    <property type="match status" value="1"/>
</dbReference>
<evidence type="ECO:0000256" key="7">
    <source>
        <dbReference type="PROSITE-ProRule" id="PRU00339"/>
    </source>
</evidence>
<dbReference type="AlphaFoldDB" id="A0A974NLI4"/>
<gene>
    <name evidence="10" type="ORF">I6J18_20625</name>
</gene>
<comment type="similarity">
    <text evidence="2">Belongs to the peptidase S54 family.</text>
</comment>
<evidence type="ECO:0000256" key="2">
    <source>
        <dbReference type="ARBA" id="ARBA00009045"/>
    </source>
</evidence>
<evidence type="ECO:0000256" key="4">
    <source>
        <dbReference type="ARBA" id="ARBA00022801"/>
    </source>
</evidence>
<evidence type="ECO:0000256" key="6">
    <source>
        <dbReference type="ARBA" id="ARBA00023136"/>
    </source>
</evidence>
<name>A0A974NLI4_PERPY</name>
<dbReference type="GO" id="GO:0004252">
    <property type="term" value="F:serine-type endopeptidase activity"/>
    <property type="evidence" value="ECO:0007669"/>
    <property type="project" value="InterPro"/>
</dbReference>
<keyword evidence="7" id="KW-0802">TPR repeat</keyword>
<dbReference type="EMBL" id="CP068053">
    <property type="protein sequence ID" value="QQS99957.1"/>
    <property type="molecule type" value="Genomic_DNA"/>
</dbReference>
<dbReference type="InterPro" id="IPR019734">
    <property type="entry name" value="TPR_rpt"/>
</dbReference>
<dbReference type="GO" id="GO:0006508">
    <property type="term" value="P:proteolysis"/>
    <property type="evidence" value="ECO:0007669"/>
    <property type="project" value="UniProtKB-KW"/>
</dbReference>
<feature type="domain" description="Peptidase S54 rhomboid" evidence="9">
    <location>
        <begin position="227"/>
        <end position="359"/>
    </location>
</feature>
<feature type="transmembrane region" description="Helical" evidence="8">
    <location>
        <begin position="232"/>
        <end position="256"/>
    </location>
</feature>
<reference evidence="10 11" key="1">
    <citation type="submission" date="2021-01" db="EMBL/GenBank/DDBJ databases">
        <title>FDA dAtabase for Regulatory Grade micrObial Sequences (FDA-ARGOS): Supporting development and validation of Infectious Disease Dx tests.</title>
        <authorList>
            <person name="Nelson B."/>
            <person name="Plummer A."/>
            <person name="Tallon L."/>
            <person name="Sadzewicz L."/>
            <person name="Zhao X."/>
            <person name="Boylan J."/>
            <person name="Ott S."/>
            <person name="Bowen H."/>
            <person name="Vavikolanu K."/>
            <person name="Mehta A."/>
            <person name="Aluvathingal J."/>
            <person name="Nadendla S."/>
            <person name="Myers T."/>
            <person name="Yan Y."/>
            <person name="Sichtig H."/>
        </authorList>
    </citation>
    <scope>NUCLEOTIDE SEQUENCE [LARGE SCALE GENOMIC DNA]</scope>
    <source>
        <strain evidence="10 11">FDAARGOS_1161</strain>
    </source>
</reference>
<feature type="transmembrane region" description="Helical" evidence="8">
    <location>
        <begin position="372"/>
        <end position="390"/>
    </location>
</feature>
<feature type="transmembrane region" description="Helical" evidence="8">
    <location>
        <begin position="322"/>
        <end position="338"/>
    </location>
</feature>
<dbReference type="InterPro" id="IPR022764">
    <property type="entry name" value="Peptidase_S54_rhomboid_dom"/>
</dbReference>
<evidence type="ECO:0000313" key="11">
    <source>
        <dbReference type="Proteomes" id="UP000595254"/>
    </source>
</evidence>
<feature type="transmembrane region" description="Helical" evidence="8">
    <location>
        <begin position="268"/>
        <end position="286"/>
    </location>
</feature>
<feature type="transmembrane region" description="Helical" evidence="8">
    <location>
        <begin position="344"/>
        <end position="360"/>
    </location>
</feature>